<dbReference type="InterPro" id="IPR058532">
    <property type="entry name" value="YjbR/MT2646/Rv2570-like"/>
</dbReference>
<protein>
    <recommendedName>
        <fullName evidence="4">MmcQ/YjbR family DNA-binding protein</fullName>
    </recommendedName>
</protein>
<evidence type="ECO:0008006" key="4">
    <source>
        <dbReference type="Google" id="ProtNLM"/>
    </source>
</evidence>
<dbReference type="InterPro" id="IPR038056">
    <property type="entry name" value="YjbR-like_sf"/>
</dbReference>
<sequence length="139" mass="15610">MRGMRNPVADRRRPRDDRGMPSMRDQARSVALGFPEVTEDHPWEDDRVVKVRKKIFLFLGADHAADEARIGVKLTDSLEQALGFDGVEPSRYGLGRHGWVTVAQDGSVPVELVLDWVEESYRTVAPATLVRQLDAGVDR</sequence>
<reference evidence="2" key="2">
    <citation type="submission" date="2020-09" db="EMBL/GenBank/DDBJ databases">
        <authorList>
            <person name="Sun Q."/>
            <person name="Zhou Y."/>
        </authorList>
    </citation>
    <scope>NUCLEOTIDE SEQUENCE</scope>
    <source>
        <strain evidence="2">CGMCC 4.7308</strain>
    </source>
</reference>
<feature type="compositionally biased region" description="Basic and acidic residues" evidence="1">
    <location>
        <begin position="8"/>
        <end position="19"/>
    </location>
</feature>
<gene>
    <name evidence="2" type="ORF">GCM10011594_06560</name>
</gene>
<evidence type="ECO:0000313" key="2">
    <source>
        <dbReference type="EMBL" id="GGL89616.1"/>
    </source>
</evidence>
<dbReference type="AlphaFoldDB" id="A0A917SQF8"/>
<evidence type="ECO:0000256" key="1">
    <source>
        <dbReference type="SAM" id="MobiDB-lite"/>
    </source>
</evidence>
<dbReference type="Proteomes" id="UP000655208">
    <property type="component" value="Unassembled WGS sequence"/>
</dbReference>
<feature type="region of interest" description="Disordered" evidence="1">
    <location>
        <begin position="1"/>
        <end position="27"/>
    </location>
</feature>
<dbReference type="SUPFAM" id="SSF142906">
    <property type="entry name" value="YjbR-like"/>
    <property type="match status" value="1"/>
</dbReference>
<reference evidence="2" key="1">
    <citation type="journal article" date="2014" name="Int. J. Syst. Evol. Microbiol.">
        <title>Complete genome sequence of Corynebacterium casei LMG S-19264T (=DSM 44701T), isolated from a smear-ripened cheese.</title>
        <authorList>
            <consortium name="US DOE Joint Genome Institute (JGI-PGF)"/>
            <person name="Walter F."/>
            <person name="Albersmeier A."/>
            <person name="Kalinowski J."/>
            <person name="Ruckert C."/>
        </authorList>
    </citation>
    <scope>NUCLEOTIDE SEQUENCE</scope>
    <source>
        <strain evidence="2">CGMCC 4.7308</strain>
    </source>
</reference>
<keyword evidence="3" id="KW-1185">Reference proteome</keyword>
<name>A0A917SQF8_9ACTN</name>
<organism evidence="2 3">
    <name type="scientific">Nakamurella endophytica</name>
    <dbReference type="NCBI Taxonomy" id="1748367"/>
    <lineage>
        <taxon>Bacteria</taxon>
        <taxon>Bacillati</taxon>
        <taxon>Actinomycetota</taxon>
        <taxon>Actinomycetes</taxon>
        <taxon>Nakamurellales</taxon>
        <taxon>Nakamurellaceae</taxon>
        <taxon>Nakamurella</taxon>
    </lineage>
</organism>
<evidence type="ECO:0000313" key="3">
    <source>
        <dbReference type="Proteomes" id="UP000655208"/>
    </source>
</evidence>
<dbReference type="EMBL" id="BMNA01000001">
    <property type="protein sequence ID" value="GGL89616.1"/>
    <property type="molecule type" value="Genomic_DNA"/>
</dbReference>
<accession>A0A917SQF8</accession>
<proteinExistence type="predicted"/>
<dbReference type="Gene3D" id="3.90.1150.30">
    <property type="match status" value="1"/>
</dbReference>
<dbReference type="Pfam" id="PF04237">
    <property type="entry name" value="YjbR"/>
    <property type="match status" value="1"/>
</dbReference>
<comment type="caution">
    <text evidence="2">The sequence shown here is derived from an EMBL/GenBank/DDBJ whole genome shotgun (WGS) entry which is preliminary data.</text>
</comment>